<protein>
    <submittedName>
        <fullName evidence="1">Uncharacterized protein</fullName>
    </submittedName>
</protein>
<dbReference type="GeneID" id="65129425"/>
<proteinExistence type="predicted"/>
<evidence type="ECO:0000313" key="1">
    <source>
        <dbReference type="EMBL" id="QOR58933.1"/>
    </source>
</evidence>
<keyword evidence="2" id="KW-1185">Reference proteome</keyword>
<sequence>MNKITDELERLIGETIRLQEECQAVIDEAKQLLVSYYCNCNHPKTEG</sequence>
<name>A0A7M1RWX2_9CAUD</name>
<evidence type="ECO:0000313" key="2">
    <source>
        <dbReference type="Proteomes" id="UP000594030"/>
    </source>
</evidence>
<reference evidence="1 2" key="1">
    <citation type="submission" date="2020-07" db="EMBL/GenBank/DDBJ databases">
        <title>Taxonomic proposal: Crassvirales, a new order of highly abundant and diverse bacterial viruses.</title>
        <authorList>
            <person name="Shkoporov A.N."/>
            <person name="Stockdale S.R."/>
            <person name="Guerin E."/>
            <person name="Ross R.P."/>
            <person name="Hill C."/>
        </authorList>
    </citation>
    <scope>NUCLEOTIDE SEQUENCE [LARGE SCALE GENOMIC DNA]</scope>
</reference>
<organism evidence="1 2">
    <name type="scientific">uncultured phage cr108_1</name>
    <dbReference type="NCBI Taxonomy" id="2772069"/>
    <lineage>
        <taxon>Viruses</taxon>
        <taxon>Duplodnaviria</taxon>
        <taxon>Heunggongvirae</taxon>
        <taxon>Uroviricota</taxon>
        <taxon>Caudoviricetes</taxon>
        <taxon>Crassvirales</taxon>
        <taxon>Steigviridae</taxon>
        <taxon>Asinivirinae</taxon>
        <taxon>Pipoluvirus</taxon>
        <taxon>Pipoluvirus rarus</taxon>
    </lineage>
</organism>
<dbReference type="Proteomes" id="UP000594030">
    <property type="component" value="Segment"/>
</dbReference>
<accession>A0A7M1RWX2</accession>
<dbReference type="EMBL" id="MT774385">
    <property type="protein sequence ID" value="QOR58933.1"/>
    <property type="molecule type" value="Genomic_DNA"/>
</dbReference>
<dbReference type="KEGG" id="vg:65129425"/>
<dbReference type="RefSeq" id="YP_010111091.1">
    <property type="nucleotide sequence ID" value="NC_055878.1"/>
</dbReference>